<organism evidence="1 2">
    <name type="scientific">Apostasia shenzhenica</name>
    <dbReference type="NCBI Taxonomy" id="1088818"/>
    <lineage>
        <taxon>Eukaryota</taxon>
        <taxon>Viridiplantae</taxon>
        <taxon>Streptophyta</taxon>
        <taxon>Embryophyta</taxon>
        <taxon>Tracheophyta</taxon>
        <taxon>Spermatophyta</taxon>
        <taxon>Magnoliopsida</taxon>
        <taxon>Liliopsida</taxon>
        <taxon>Asparagales</taxon>
        <taxon>Orchidaceae</taxon>
        <taxon>Apostasioideae</taxon>
        <taxon>Apostasia</taxon>
    </lineage>
</organism>
<dbReference type="EMBL" id="KZ451928">
    <property type="protein sequence ID" value="PKA61573.1"/>
    <property type="molecule type" value="Genomic_DNA"/>
</dbReference>
<dbReference type="AlphaFoldDB" id="A0A2I0B198"/>
<gene>
    <name evidence="1" type="ORF">AXF42_Ash018186</name>
</gene>
<keyword evidence="2" id="KW-1185">Reference proteome</keyword>
<sequence>MRVPRAGGVWLDVAAATRVQGDFEFISDRPSATLPQRHCLRVFLPETAAGSGNTVDLDAVQEPVQLHGGVK</sequence>
<name>A0A2I0B198_9ASPA</name>
<dbReference type="Proteomes" id="UP000236161">
    <property type="component" value="Unassembled WGS sequence"/>
</dbReference>
<accession>A0A2I0B198</accession>
<evidence type="ECO:0000313" key="2">
    <source>
        <dbReference type="Proteomes" id="UP000236161"/>
    </source>
</evidence>
<evidence type="ECO:0000313" key="1">
    <source>
        <dbReference type="EMBL" id="PKA61573.1"/>
    </source>
</evidence>
<protein>
    <submittedName>
        <fullName evidence="1">Uncharacterized protein</fullName>
    </submittedName>
</protein>
<reference evidence="1 2" key="1">
    <citation type="journal article" date="2017" name="Nature">
        <title>The Apostasia genome and the evolution of orchids.</title>
        <authorList>
            <person name="Zhang G.Q."/>
            <person name="Liu K.W."/>
            <person name="Li Z."/>
            <person name="Lohaus R."/>
            <person name="Hsiao Y.Y."/>
            <person name="Niu S.C."/>
            <person name="Wang J.Y."/>
            <person name="Lin Y.C."/>
            <person name="Xu Q."/>
            <person name="Chen L.J."/>
            <person name="Yoshida K."/>
            <person name="Fujiwara S."/>
            <person name="Wang Z.W."/>
            <person name="Zhang Y.Q."/>
            <person name="Mitsuda N."/>
            <person name="Wang M."/>
            <person name="Liu G.H."/>
            <person name="Pecoraro L."/>
            <person name="Huang H.X."/>
            <person name="Xiao X.J."/>
            <person name="Lin M."/>
            <person name="Wu X.Y."/>
            <person name="Wu W.L."/>
            <person name="Chen Y.Y."/>
            <person name="Chang S.B."/>
            <person name="Sakamoto S."/>
            <person name="Ohme-Takagi M."/>
            <person name="Yagi M."/>
            <person name="Zeng S.J."/>
            <person name="Shen C.Y."/>
            <person name="Yeh C.M."/>
            <person name="Luo Y.B."/>
            <person name="Tsai W.C."/>
            <person name="Van de Peer Y."/>
            <person name="Liu Z.J."/>
        </authorList>
    </citation>
    <scope>NUCLEOTIDE SEQUENCE [LARGE SCALE GENOMIC DNA]</scope>
    <source>
        <strain evidence="2">cv. Shenzhen</strain>
        <tissue evidence="1">Stem</tissue>
    </source>
</reference>
<proteinExistence type="predicted"/>